<gene>
    <name evidence="10" type="ORF">OOJ09_31230</name>
</gene>
<keyword evidence="3" id="KW-0227">DNA damage</keyword>
<sequence>MPVDGYFESQKLDPSGKKKHPYAMAMESGELFAIAGIWEEYTDKATGELVRTFAIVSCEPNALIATIHDRMPVILPPSHHMRWLGPVSDTRDLMKPFPSELMKMWPNLPTTRQTSATRSASGRPTSSMSDARKRLKDITDQDAPLILWNGAGPARPPAAG</sequence>
<keyword evidence="11" id="KW-1185">Reference proteome</keyword>
<evidence type="ECO:0000256" key="6">
    <source>
        <dbReference type="ARBA" id="ARBA00023125"/>
    </source>
</evidence>
<dbReference type="EMBL" id="JAPFQA010000034">
    <property type="protein sequence ID" value="MCZ8548652.1"/>
    <property type="molecule type" value="Genomic_DNA"/>
</dbReference>
<feature type="region of interest" description="Disordered" evidence="9">
    <location>
        <begin position="109"/>
        <end position="135"/>
    </location>
</feature>
<dbReference type="EC" id="3.4.-.-" evidence="8"/>
<dbReference type="Gene3D" id="3.90.1680.10">
    <property type="entry name" value="SOS response associated peptidase-like"/>
    <property type="match status" value="1"/>
</dbReference>
<protein>
    <recommendedName>
        <fullName evidence="8">Abasic site processing protein</fullName>
        <ecNumber evidence="8">3.4.-.-</ecNumber>
    </recommendedName>
</protein>
<comment type="caution">
    <text evidence="10">The sequence shown here is derived from an EMBL/GenBank/DDBJ whole genome shotgun (WGS) entry which is preliminary data.</text>
</comment>
<evidence type="ECO:0000256" key="3">
    <source>
        <dbReference type="ARBA" id="ARBA00022763"/>
    </source>
</evidence>
<evidence type="ECO:0000256" key="5">
    <source>
        <dbReference type="ARBA" id="ARBA00023124"/>
    </source>
</evidence>
<evidence type="ECO:0000256" key="8">
    <source>
        <dbReference type="RuleBase" id="RU364100"/>
    </source>
</evidence>
<keyword evidence="5" id="KW-0190">Covalent protein-DNA linkage</keyword>
<evidence type="ECO:0000256" key="2">
    <source>
        <dbReference type="ARBA" id="ARBA00022670"/>
    </source>
</evidence>
<keyword evidence="6" id="KW-0238">DNA-binding</keyword>
<keyword evidence="2 8" id="KW-0645">Protease</keyword>
<feature type="compositionally biased region" description="Low complexity" evidence="9">
    <location>
        <begin position="110"/>
        <end position="121"/>
    </location>
</feature>
<evidence type="ECO:0000256" key="9">
    <source>
        <dbReference type="SAM" id="MobiDB-lite"/>
    </source>
</evidence>
<evidence type="ECO:0000256" key="4">
    <source>
        <dbReference type="ARBA" id="ARBA00022801"/>
    </source>
</evidence>
<dbReference type="Proteomes" id="UP001152178">
    <property type="component" value="Unassembled WGS sequence"/>
</dbReference>
<organism evidence="10 11">
    <name type="scientific">Mesorhizobium qingshengii</name>
    <dbReference type="NCBI Taxonomy" id="1165689"/>
    <lineage>
        <taxon>Bacteria</taxon>
        <taxon>Pseudomonadati</taxon>
        <taxon>Pseudomonadota</taxon>
        <taxon>Alphaproteobacteria</taxon>
        <taxon>Hyphomicrobiales</taxon>
        <taxon>Phyllobacteriaceae</taxon>
        <taxon>Mesorhizobium</taxon>
    </lineage>
</organism>
<accession>A0ABT4R4A3</accession>
<evidence type="ECO:0000313" key="10">
    <source>
        <dbReference type="EMBL" id="MCZ8548652.1"/>
    </source>
</evidence>
<dbReference type="InterPro" id="IPR036590">
    <property type="entry name" value="SRAP-like"/>
</dbReference>
<name>A0ABT4R4A3_9HYPH</name>
<evidence type="ECO:0000256" key="7">
    <source>
        <dbReference type="ARBA" id="ARBA00023239"/>
    </source>
</evidence>
<dbReference type="RefSeq" id="WP_269908900.1">
    <property type="nucleotide sequence ID" value="NZ_JAPFQA010000034.1"/>
</dbReference>
<reference evidence="10" key="1">
    <citation type="submission" date="2022-11" db="EMBL/GenBank/DDBJ databases">
        <authorList>
            <person name="Coimbra C."/>
        </authorList>
    </citation>
    <scope>NUCLEOTIDE SEQUENCE</scope>
    <source>
        <strain evidence="10">Jales19</strain>
    </source>
</reference>
<evidence type="ECO:0000313" key="11">
    <source>
        <dbReference type="Proteomes" id="UP001152178"/>
    </source>
</evidence>
<comment type="similarity">
    <text evidence="1 8">Belongs to the SOS response-associated peptidase family.</text>
</comment>
<proteinExistence type="inferred from homology"/>
<dbReference type="InterPro" id="IPR003738">
    <property type="entry name" value="SRAP"/>
</dbReference>
<dbReference type="PANTHER" id="PTHR13604:SF0">
    <property type="entry name" value="ABASIC SITE PROCESSING PROTEIN HMCES"/>
    <property type="match status" value="1"/>
</dbReference>
<keyword evidence="7" id="KW-0456">Lyase</keyword>
<evidence type="ECO:0000256" key="1">
    <source>
        <dbReference type="ARBA" id="ARBA00008136"/>
    </source>
</evidence>
<keyword evidence="4 8" id="KW-0378">Hydrolase</keyword>
<dbReference type="SUPFAM" id="SSF143081">
    <property type="entry name" value="BB1717-like"/>
    <property type="match status" value="1"/>
</dbReference>
<dbReference type="Pfam" id="PF02586">
    <property type="entry name" value="SRAP"/>
    <property type="match status" value="1"/>
</dbReference>
<dbReference type="PANTHER" id="PTHR13604">
    <property type="entry name" value="DC12-RELATED"/>
    <property type="match status" value="1"/>
</dbReference>